<dbReference type="Gene3D" id="3.30.9.10">
    <property type="entry name" value="D-Amino Acid Oxidase, subunit A, domain 2"/>
    <property type="match status" value="1"/>
</dbReference>
<feature type="domain" description="FAD dependent oxidoreductase" evidence="1">
    <location>
        <begin position="11"/>
        <end position="355"/>
    </location>
</feature>
<dbReference type="Pfam" id="PF01266">
    <property type="entry name" value="DAO"/>
    <property type="match status" value="1"/>
</dbReference>
<dbReference type="Gene3D" id="3.50.50.60">
    <property type="entry name" value="FAD/NAD(P)-binding domain"/>
    <property type="match status" value="1"/>
</dbReference>
<dbReference type="PANTHER" id="PTHR13847">
    <property type="entry name" value="SARCOSINE DEHYDROGENASE-RELATED"/>
    <property type="match status" value="1"/>
</dbReference>
<dbReference type="GO" id="GO:0005737">
    <property type="term" value="C:cytoplasm"/>
    <property type="evidence" value="ECO:0007669"/>
    <property type="project" value="TreeGrafter"/>
</dbReference>
<gene>
    <name evidence="2" type="ORF">MNBD_GAMMA12-671</name>
</gene>
<accession>A0A3B0Z5E4</accession>
<sequence>MNNRNTPQIYDFTIVGQGLAGSILAYELLKYNKTVLVIDDNHKSASSSMAAGIINPITGMRFVKTSHVEILLPAALTLYHQLEKILKTPLLHHTQMIRLLHNRKEAEQLEKRIQDPAYHHWLGQYHPANTLAKFNDEFGSIDQLQSSWLDVPQCLSAIRHWLQSCNPTTTTYLQGTIDDANIKIIKSRQGNIIRLQSLQDEKIQPVNTHSLIYCRGYKDQFNHFFKWLPFQCAKGEILSLRANKALPPTLVNFGQWLIPIDPFTIKTGASWDRESLNQEITAKARIMLLNKIKVLYNIPGLEFEVIDQQAGVRPCTKHRTPFIGSHPEIESIKIFNGFGAKGSLLVPYFAKEFAKELCHTTSDKQTLLTECDIKRYWHGN</sequence>
<evidence type="ECO:0000313" key="2">
    <source>
        <dbReference type="EMBL" id="VAW75916.1"/>
    </source>
</evidence>
<reference evidence="2" key="1">
    <citation type="submission" date="2018-06" db="EMBL/GenBank/DDBJ databases">
        <authorList>
            <person name="Zhirakovskaya E."/>
        </authorList>
    </citation>
    <scope>NUCLEOTIDE SEQUENCE</scope>
</reference>
<proteinExistence type="predicted"/>
<evidence type="ECO:0000259" key="1">
    <source>
        <dbReference type="Pfam" id="PF01266"/>
    </source>
</evidence>
<organism evidence="2">
    <name type="scientific">hydrothermal vent metagenome</name>
    <dbReference type="NCBI Taxonomy" id="652676"/>
    <lineage>
        <taxon>unclassified sequences</taxon>
        <taxon>metagenomes</taxon>
        <taxon>ecological metagenomes</taxon>
    </lineage>
</organism>
<protein>
    <recommendedName>
        <fullName evidence="1">FAD dependent oxidoreductase domain-containing protein</fullName>
    </recommendedName>
</protein>
<dbReference type="InterPro" id="IPR036188">
    <property type="entry name" value="FAD/NAD-bd_sf"/>
</dbReference>
<dbReference type="InterPro" id="IPR006076">
    <property type="entry name" value="FAD-dep_OxRdtase"/>
</dbReference>
<dbReference type="AlphaFoldDB" id="A0A3B0Z5E4"/>
<dbReference type="EMBL" id="UOFL01000094">
    <property type="protein sequence ID" value="VAW75916.1"/>
    <property type="molecule type" value="Genomic_DNA"/>
</dbReference>
<dbReference type="PANTHER" id="PTHR13847:SF261">
    <property type="entry name" value="FAD-DEPENDENT OXIDOREDUCTASE FAMILY PROTEIN"/>
    <property type="match status" value="1"/>
</dbReference>
<name>A0A3B0Z5E4_9ZZZZ</name>
<dbReference type="SUPFAM" id="SSF51971">
    <property type="entry name" value="Nucleotide-binding domain"/>
    <property type="match status" value="1"/>
</dbReference>